<dbReference type="SUPFAM" id="SSF53850">
    <property type="entry name" value="Periplasmic binding protein-like II"/>
    <property type="match status" value="1"/>
</dbReference>
<dbReference type="Proteomes" id="UP000245216">
    <property type="component" value="Unassembled WGS sequence"/>
</dbReference>
<dbReference type="InterPro" id="IPR036390">
    <property type="entry name" value="WH_DNA-bd_sf"/>
</dbReference>
<dbReference type="STRING" id="511.UZ73_07785"/>
<dbReference type="GO" id="GO:0003677">
    <property type="term" value="F:DNA binding"/>
    <property type="evidence" value="ECO:0007669"/>
    <property type="project" value="UniProtKB-KW"/>
</dbReference>
<dbReference type="PROSITE" id="PS50931">
    <property type="entry name" value="HTH_LYSR"/>
    <property type="match status" value="1"/>
</dbReference>
<dbReference type="RefSeq" id="WP_109088871.1">
    <property type="nucleotide sequence ID" value="NZ_QEXO01000002.1"/>
</dbReference>
<protein>
    <submittedName>
        <fullName evidence="6">LysR family transcriptional regulator</fullName>
    </submittedName>
</protein>
<evidence type="ECO:0000256" key="3">
    <source>
        <dbReference type="ARBA" id="ARBA00023125"/>
    </source>
</evidence>
<dbReference type="EMBL" id="QEXO01000002">
    <property type="protein sequence ID" value="PWE14779.1"/>
    <property type="molecule type" value="Genomic_DNA"/>
</dbReference>
<comment type="caution">
    <text evidence="6">The sequence shown here is derived from an EMBL/GenBank/DDBJ whole genome shotgun (WGS) entry which is preliminary data.</text>
</comment>
<dbReference type="Gene3D" id="1.10.10.10">
    <property type="entry name" value="Winged helix-like DNA-binding domain superfamily/Winged helix DNA-binding domain"/>
    <property type="match status" value="1"/>
</dbReference>
<evidence type="ECO:0000256" key="1">
    <source>
        <dbReference type="ARBA" id="ARBA00009437"/>
    </source>
</evidence>
<keyword evidence="3" id="KW-0238">DNA-binding</keyword>
<reference evidence="6 7" key="2">
    <citation type="submission" date="2018-05" db="EMBL/GenBank/DDBJ databases">
        <authorList>
            <person name="Lanie J.A."/>
            <person name="Ng W.-L."/>
            <person name="Kazmierczak K.M."/>
            <person name="Andrzejewski T.M."/>
            <person name="Davidsen T.M."/>
            <person name="Wayne K.J."/>
            <person name="Tettelin H."/>
            <person name="Glass J.I."/>
            <person name="Rusch D."/>
            <person name="Podicherti R."/>
            <person name="Tsui H.-C.T."/>
            <person name="Winkler M.E."/>
        </authorList>
    </citation>
    <scope>NUCLEOTIDE SEQUENCE [LARGE SCALE GENOMIC DNA]</scope>
    <source>
        <strain evidence="6 7">YBY</strain>
    </source>
</reference>
<sequence>MAARRGDNPLDTYLLRVFCLLVTERSVSRTAFKMNQSQPAISAALRRLRDIIGDPLLVREKGGMVPTERAIGLLAHAKGALAEIDCMVNAPGSFDPQVSRSEFHIGAPDYLAPVFVGGVVERMRREAPGARLNLHSLDASFDFERSLAEGDLDMVIGNWPEPPDRMHLSVLLEDQIVCLVAATHPLARKGLTMDDYVRARHVVPMPYSINQRGVIDTTLATLRIQRDESVAVQSFSAAPYLLQNTDLIFTTSRHFAEFYCRLLPLTILEAPLEFPPMRFYQLWHERNRHSPSHRWLRRLLTECGNQLASTEPLPQPDS</sequence>
<dbReference type="InterPro" id="IPR050389">
    <property type="entry name" value="LysR-type_TF"/>
</dbReference>
<dbReference type="Pfam" id="PF03466">
    <property type="entry name" value="LysR_substrate"/>
    <property type="match status" value="1"/>
</dbReference>
<evidence type="ECO:0000256" key="4">
    <source>
        <dbReference type="ARBA" id="ARBA00023163"/>
    </source>
</evidence>
<accession>A0A2U2BLB1</accession>
<dbReference type="AlphaFoldDB" id="A0A2U2BLB1"/>
<dbReference type="SUPFAM" id="SSF46785">
    <property type="entry name" value="Winged helix' DNA-binding domain"/>
    <property type="match status" value="1"/>
</dbReference>
<organism evidence="6 7">
    <name type="scientific">Alcaligenes faecalis</name>
    <dbReference type="NCBI Taxonomy" id="511"/>
    <lineage>
        <taxon>Bacteria</taxon>
        <taxon>Pseudomonadati</taxon>
        <taxon>Pseudomonadota</taxon>
        <taxon>Betaproteobacteria</taxon>
        <taxon>Burkholderiales</taxon>
        <taxon>Alcaligenaceae</taxon>
        <taxon>Alcaligenes</taxon>
    </lineage>
</organism>
<evidence type="ECO:0000259" key="5">
    <source>
        <dbReference type="PROSITE" id="PS50931"/>
    </source>
</evidence>
<dbReference type="InterPro" id="IPR005119">
    <property type="entry name" value="LysR_subst-bd"/>
</dbReference>
<dbReference type="Gene3D" id="3.40.190.10">
    <property type="entry name" value="Periplasmic binding protein-like II"/>
    <property type="match status" value="2"/>
</dbReference>
<feature type="domain" description="HTH lysR-type" evidence="5">
    <location>
        <begin position="10"/>
        <end position="67"/>
    </location>
</feature>
<evidence type="ECO:0000313" key="6">
    <source>
        <dbReference type="EMBL" id="PWE14779.1"/>
    </source>
</evidence>
<comment type="similarity">
    <text evidence="1">Belongs to the LysR transcriptional regulatory family.</text>
</comment>
<dbReference type="PRINTS" id="PR00039">
    <property type="entry name" value="HTHLYSR"/>
</dbReference>
<dbReference type="PANTHER" id="PTHR30118">
    <property type="entry name" value="HTH-TYPE TRANSCRIPTIONAL REGULATOR LEUO-RELATED"/>
    <property type="match status" value="1"/>
</dbReference>
<evidence type="ECO:0000313" key="7">
    <source>
        <dbReference type="Proteomes" id="UP000245216"/>
    </source>
</evidence>
<proteinExistence type="inferred from homology"/>
<dbReference type="PANTHER" id="PTHR30118:SF15">
    <property type="entry name" value="TRANSCRIPTIONAL REGULATORY PROTEIN"/>
    <property type="match status" value="1"/>
</dbReference>
<keyword evidence="2" id="KW-0805">Transcription regulation</keyword>
<dbReference type="Pfam" id="PF00126">
    <property type="entry name" value="HTH_1"/>
    <property type="match status" value="1"/>
</dbReference>
<dbReference type="InterPro" id="IPR036388">
    <property type="entry name" value="WH-like_DNA-bd_sf"/>
</dbReference>
<name>A0A2U2BLB1_ALCFA</name>
<dbReference type="InterPro" id="IPR000847">
    <property type="entry name" value="LysR_HTH_N"/>
</dbReference>
<gene>
    <name evidence="6" type="ORF">DF183_08760</name>
</gene>
<keyword evidence="4" id="KW-0804">Transcription</keyword>
<evidence type="ECO:0000256" key="2">
    <source>
        <dbReference type="ARBA" id="ARBA00023015"/>
    </source>
</evidence>
<reference evidence="6 7" key="1">
    <citation type="submission" date="2018-05" db="EMBL/GenBank/DDBJ databases">
        <title>Genome Sequence of an Efficient Indole-Degrading Bacterium, Alcaligenes sp.YBY.</title>
        <authorList>
            <person name="Yang B."/>
        </authorList>
    </citation>
    <scope>NUCLEOTIDE SEQUENCE [LARGE SCALE GENOMIC DNA]</scope>
    <source>
        <strain evidence="6 7">YBY</strain>
    </source>
</reference>
<dbReference type="GO" id="GO:0003700">
    <property type="term" value="F:DNA-binding transcription factor activity"/>
    <property type="evidence" value="ECO:0007669"/>
    <property type="project" value="InterPro"/>
</dbReference>